<keyword evidence="2" id="KW-1185">Reference proteome</keyword>
<evidence type="ECO:0000313" key="1">
    <source>
        <dbReference type="EMBL" id="KAL2320966.1"/>
    </source>
</evidence>
<gene>
    <name evidence="1" type="ORF">Fmac_029935</name>
</gene>
<proteinExistence type="predicted"/>
<dbReference type="EMBL" id="JBGMDY010000010">
    <property type="protein sequence ID" value="KAL2320966.1"/>
    <property type="molecule type" value="Genomic_DNA"/>
</dbReference>
<sequence>MASMGKTEFASHRMTGFVLGGYAVDVVGAVLALDDSIAGSGYQTPASIMPSLTFWRSSYRGFRQFSHELKADFRECCAYSFAEGMKDSNEFALELFDALSCKLFE</sequence>
<dbReference type="AlphaFoldDB" id="A0ABD1LBQ8"/>
<organism evidence="1 2">
    <name type="scientific">Flemingia macrophylla</name>
    <dbReference type="NCBI Taxonomy" id="520843"/>
    <lineage>
        <taxon>Eukaryota</taxon>
        <taxon>Viridiplantae</taxon>
        <taxon>Streptophyta</taxon>
        <taxon>Embryophyta</taxon>
        <taxon>Tracheophyta</taxon>
        <taxon>Spermatophyta</taxon>
        <taxon>Magnoliopsida</taxon>
        <taxon>eudicotyledons</taxon>
        <taxon>Gunneridae</taxon>
        <taxon>Pentapetalae</taxon>
        <taxon>rosids</taxon>
        <taxon>fabids</taxon>
        <taxon>Fabales</taxon>
        <taxon>Fabaceae</taxon>
        <taxon>Papilionoideae</taxon>
        <taxon>50 kb inversion clade</taxon>
        <taxon>NPAAA clade</taxon>
        <taxon>indigoferoid/millettioid clade</taxon>
        <taxon>Phaseoleae</taxon>
        <taxon>Flemingia</taxon>
    </lineage>
</organism>
<comment type="caution">
    <text evidence="1">The sequence shown here is derived from an EMBL/GenBank/DDBJ whole genome shotgun (WGS) entry which is preliminary data.</text>
</comment>
<accession>A0ABD1LBQ8</accession>
<reference evidence="1 2" key="1">
    <citation type="submission" date="2024-08" db="EMBL/GenBank/DDBJ databases">
        <title>Insights into the chromosomal genome structure of Flemingia macrophylla.</title>
        <authorList>
            <person name="Ding Y."/>
            <person name="Zhao Y."/>
            <person name="Bi W."/>
            <person name="Wu M."/>
            <person name="Zhao G."/>
            <person name="Gong Y."/>
            <person name="Li W."/>
            <person name="Zhang P."/>
        </authorList>
    </citation>
    <scope>NUCLEOTIDE SEQUENCE [LARGE SCALE GENOMIC DNA]</scope>
    <source>
        <strain evidence="1">DYQJB</strain>
        <tissue evidence="1">Leaf</tissue>
    </source>
</reference>
<dbReference type="Proteomes" id="UP001603857">
    <property type="component" value="Unassembled WGS sequence"/>
</dbReference>
<name>A0ABD1LBQ8_9FABA</name>
<protein>
    <submittedName>
        <fullName evidence="1">Uncharacterized protein</fullName>
    </submittedName>
</protein>
<evidence type="ECO:0000313" key="2">
    <source>
        <dbReference type="Proteomes" id="UP001603857"/>
    </source>
</evidence>